<keyword evidence="4 9" id="KW-0812">Transmembrane</keyword>
<dbReference type="SMART" id="SM00382">
    <property type="entry name" value="AAA"/>
    <property type="match status" value="1"/>
</dbReference>
<evidence type="ECO:0000256" key="5">
    <source>
        <dbReference type="ARBA" id="ARBA00022741"/>
    </source>
</evidence>
<dbReference type="InterPro" id="IPR039421">
    <property type="entry name" value="Type_1_exporter"/>
</dbReference>
<evidence type="ECO:0000259" key="10">
    <source>
        <dbReference type="PROSITE" id="PS50893"/>
    </source>
</evidence>
<dbReference type="GO" id="GO:0005886">
    <property type="term" value="C:plasma membrane"/>
    <property type="evidence" value="ECO:0007669"/>
    <property type="project" value="UniProtKB-SubCell"/>
</dbReference>
<evidence type="ECO:0000259" key="11">
    <source>
        <dbReference type="PROSITE" id="PS50929"/>
    </source>
</evidence>
<keyword evidence="13" id="KW-1185">Reference proteome</keyword>
<dbReference type="PROSITE" id="PS50893">
    <property type="entry name" value="ABC_TRANSPORTER_2"/>
    <property type="match status" value="1"/>
</dbReference>
<proteinExistence type="predicted"/>
<organism evidence="12 13">
    <name type="scientific">Haloglomus irregulare</name>
    <dbReference type="NCBI Taxonomy" id="2234134"/>
    <lineage>
        <taxon>Archaea</taxon>
        <taxon>Methanobacteriati</taxon>
        <taxon>Methanobacteriota</taxon>
        <taxon>Stenosarchaea group</taxon>
        <taxon>Halobacteria</taxon>
        <taxon>Halobacteriales</taxon>
        <taxon>Natronomonadaceae</taxon>
        <taxon>Haloglomus</taxon>
    </lineage>
</organism>
<reference evidence="12 13" key="1">
    <citation type="submission" date="2018-06" db="EMBL/GenBank/DDBJ databases">
        <title>Natronomonas sp. F16-60 a new haloarchaeon isolated from a solar saltern of Isla Cristina, Huelva, Spain.</title>
        <authorList>
            <person name="Duran-Viseras A."/>
            <person name="Sanchez-Porro C."/>
            <person name="Ventosa A."/>
        </authorList>
    </citation>
    <scope>NUCLEOTIDE SEQUENCE [LARGE SCALE GENOMIC DNA]</scope>
    <source>
        <strain evidence="12 13">F16-60</strain>
    </source>
</reference>
<sequence>MGTADEGSVFDRYRADVDRPMRRLFAAYGRDRRGWFVVGVLANLVAQFASLVPPVVLGAAIDGVFGGGAFRLPLVPAGSLPQGEAAFEFAVVAIAGAFLLTALATWVYGIAANEFAHGVMHEVRVDCFEALSGLDMSFFDDKQTGEVLSILSSDTENLELFLDDALVSSVRLGAMVLGIAVVLFLAQLALAVVTLVAIPAMVLFTRWFMRAAEPRYAARRSSVANLNTRIENAVAGVELTKATASEPHESDRVRGASRRLFDDTMHMLRLSYLYRPGMELLAGLSFALTFAVGGYWLLVGPPVAGAGTLQVGTFVTFLLLTQRFVSPLAEVSEIIDRYENAKASSERVFGLMDIPPAVTDAPDAVALEGVQGRVEYDDVTFAYPEGPGETAGETAETADADGPVVADVSFAAEPGETIALVGPTGAGKSTLAKLLLRLYDATEGGVRVDGHDVRDVTRESLRGAVGYVGQDAFLFDGTIAENVRYGRFDADGAAVREACRAAEAHAFITDLPEGYDTRVGERGVKLSGGQRQRVAIARAMLRDPAILILDEATSAVDTATEARIQRSLDRLSADRTTLAIAHRLSTVTDADRILVVEDGRVVERGAHEELKDDDGLYAALWAAQAGTDVPDRLTDRAAGDD</sequence>
<dbReference type="InterPro" id="IPR017871">
    <property type="entry name" value="ABC_transporter-like_CS"/>
</dbReference>
<dbReference type="InterPro" id="IPR036640">
    <property type="entry name" value="ABC1_TM_sf"/>
</dbReference>
<feature type="transmembrane region" description="Helical" evidence="9">
    <location>
        <begin position="172"/>
        <end position="205"/>
    </location>
</feature>
<keyword evidence="7 9" id="KW-1133">Transmembrane helix</keyword>
<feature type="transmembrane region" description="Helical" evidence="9">
    <location>
        <begin position="86"/>
        <end position="111"/>
    </location>
</feature>
<dbReference type="OrthoDB" id="121502at2157"/>
<evidence type="ECO:0000256" key="3">
    <source>
        <dbReference type="ARBA" id="ARBA00022475"/>
    </source>
</evidence>
<evidence type="ECO:0000256" key="7">
    <source>
        <dbReference type="ARBA" id="ARBA00022989"/>
    </source>
</evidence>
<dbReference type="AlphaFoldDB" id="A0A554NB14"/>
<dbReference type="GO" id="GO:0016887">
    <property type="term" value="F:ATP hydrolysis activity"/>
    <property type="evidence" value="ECO:0007669"/>
    <property type="project" value="InterPro"/>
</dbReference>
<evidence type="ECO:0000256" key="4">
    <source>
        <dbReference type="ARBA" id="ARBA00022692"/>
    </source>
</evidence>
<keyword evidence="5" id="KW-0547">Nucleotide-binding</keyword>
<dbReference type="InterPro" id="IPR011527">
    <property type="entry name" value="ABC1_TM_dom"/>
</dbReference>
<dbReference type="Gene3D" id="3.40.50.300">
    <property type="entry name" value="P-loop containing nucleotide triphosphate hydrolases"/>
    <property type="match status" value="1"/>
</dbReference>
<dbReference type="GO" id="GO:0005524">
    <property type="term" value="F:ATP binding"/>
    <property type="evidence" value="ECO:0007669"/>
    <property type="project" value="UniProtKB-KW"/>
</dbReference>
<protein>
    <submittedName>
        <fullName evidence="12">ABC transporter ATP-binding protein</fullName>
    </submittedName>
</protein>
<dbReference type="FunFam" id="3.40.50.300:FF:000221">
    <property type="entry name" value="Multidrug ABC transporter ATP-binding protein"/>
    <property type="match status" value="1"/>
</dbReference>
<dbReference type="Gene3D" id="1.20.1560.10">
    <property type="entry name" value="ABC transporter type 1, transmembrane domain"/>
    <property type="match status" value="1"/>
</dbReference>
<dbReference type="InterPro" id="IPR027417">
    <property type="entry name" value="P-loop_NTPase"/>
</dbReference>
<dbReference type="RefSeq" id="WP_144261302.1">
    <property type="nucleotide sequence ID" value="NZ_QMDX01000003.1"/>
</dbReference>
<evidence type="ECO:0000256" key="9">
    <source>
        <dbReference type="SAM" id="Phobius"/>
    </source>
</evidence>
<dbReference type="InParanoid" id="A0A554NB14"/>
<keyword evidence="3" id="KW-1003">Cell membrane</keyword>
<dbReference type="PROSITE" id="PS50929">
    <property type="entry name" value="ABC_TM1F"/>
    <property type="match status" value="1"/>
</dbReference>
<name>A0A554NB14_9EURY</name>
<dbReference type="Pfam" id="PF00664">
    <property type="entry name" value="ABC_membrane"/>
    <property type="match status" value="1"/>
</dbReference>
<feature type="domain" description="ABC transmembrane type-1" evidence="11">
    <location>
        <begin position="37"/>
        <end position="340"/>
    </location>
</feature>
<evidence type="ECO:0000256" key="6">
    <source>
        <dbReference type="ARBA" id="ARBA00022840"/>
    </source>
</evidence>
<dbReference type="InterPro" id="IPR003593">
    <property type="entry name" value="AAA+_ATPase"/>
</dbReference>
<dbReference type="CDD" id="cd18565">
    <property type="entry name" value="ABC_6TM_exporter_like"/>
    <property type="match status" value="1"/>
</dbReference>
<dbReference type="PANTHER" id="PTHR24221">
    <property type="entry name" value="ATP-BINDING CASSETTE SUB-FAMILY B"/>
    <property type="match status" value="1"/>
</dbReference>
<dbReference type="EMBL" id="QMDX01000003">
    <property type="protein sequence ID" value="TSD14586.1"/>
    <property type="molecule type" value="Genomic_DNA"/>
</dbReference>
<dbReference type="Pfam" id="PF00005">
    <property type="entry name" value="ABC_tran"/>
    <property type="match status" value="1"/>
</dbReference>
<keyword evidence="6 12" id="KW-0067">ATP-binding</keyword>
<evidence type="ECO:0000313" key="12">
    <source>
        <dbReference type="EMBL" id="TSD14586.1"/>
    </source>
</evidence>
<feature type="domain" description="ABC transporter" evidence="10">
    <location>
        <begin position="374"/>
        <end position="623"/>
    </location>
</feature>
<dbReference type="Proteomes" id="UP000319894">
    <property type="component" value="Unassembled WGS sequence"/>
</dbReference>
<evidence type="ECO:0000256" key="2">
    <source>
        <dbReference type="ARBA" id="ARBA00022448"/>
    </source>
</evidence>
<feature type="transmembrane region" description="Helical" evidence="9">
    <location>
        <begin position="32"/>
        <end position="49"/>
    </location>
</feature>
<dbReference type="SUPFAM" id="SSF52540">
    <property type="entry name" value="P-loop containing nucleoside triphosphate hydrolases"/>
    <property type="match status" value="1"/>
</dbReference>
<dbReference type="InterPro" id="IPR003439">
    <property type="entry name" value="ABC_transporter-like_ATP-bd"/>
</dbReference>
<gene>
    <name evidence="12" type="ORF">DP107_06260</name>
</gene>
<keyword evidence="2" id="KW-0813">Transport</keyword>
<evidence type="ECO:0000313" key="13">
    <source>
        <dbReference type="Proteomes" id="UP000319894"/>
    </source>
</evidence>
<evidence type="ECO:0000256" key="1">
    <source>
        <dbReference type="ARBA" id="ARBA00004651"/>
    </source>
</evidence>
<evidence type="ECO:0000256" key="8">
    <source>
        <dbReference type="ARBA" id="ARBA00023136"/>
    </source>
</evidence>
<comment type="caution">
    <text evidence="12">The sequence shown here is derived from an EMBL/GenBank/DDBJ whole genome shotgun (WGS) entry which is preliminary data.</text>
</comment>
<keyword evidence="8 9" id="KW-0472">Membrane</keyword>
<accession>A0A554NB14</accession>
<dbReference type="PANTHER" id="PTHR24221:SF654">
    <property type="entry name" value="ATP-BINDING CASSETTE SUB-FAMILY B MEMBER 6"/>
    <property type="match status" value="1"/>
</dbReference>
<comment type="subcellular location">
    <subcellularLocation>
        <location evidence="1">Cell membrane</location>
        <topology evidence="1">Multi-pass membrane protein</topology>
    </subcellularLocation>
</comment>
<dbReference type="SUPFAM" id="SSF90123">
    <property type="entry name" value="ABC transporter transmembrane region"/>
    <property type="match status" value="1"/>
</dbReference>
<dbReference type="PROSITE" id="PS00211">
    <property type="entry name" value="ABC_TRANSPORTER_1"/>
    <property type="match status" value="1"/>
</dbReference>
<dbReference type="GO" id="GO:0140359">
    <property type="term" value="F:ABC-type transporter activity"/>
    <property type="evidence" value="ECO:0007669"/>
    <property type="project" value="InterPro"/>
</dbReference>